<evidence type="ECO:0000256" key="8">
    <source>
        <dbReference type="ARBA" id="ARBA00023211"/>
    </source>
</evidence>
<evidence type="ECO:0000256" key="2">
    <source>
        <dbReference type="ARBA" id="ARBA00001936"/>
    </source>
</evidence>
<dbReference type="CDD" id="cd16010">
    <property type="entry name" value="iPGM"/>
    <property type="match status" value="1"/>
</dbReference>
<evidence type="ECO:0000256" key="10">
    <source>
        <dbReference type="PIRSR" id="PIRSR001492-1"/>
    </source>
</evidence>
<dbReference type="NCBIfam" id="TIGR01307">
    <property type="entry name" value="pgm_bpd_ind"/>
    <property type="match status" value="1"/>
</dbReference>
<dbReference type="Proteomes" id="UP001190700">
    <property type="component" value="Unassembled WGS sequence"/>
</dbReference>
<dbReference type="GO" id="GO:0005737">
    <property type="term" value="C:cytoplasm"/>
    <property type="evidence" value="ECO:0007669"/>
    <property type="project" value="InterPro"/>
</dbReference>
<evidence type="ECO:0000256" key="7">
    <source>
        <dbReference type="ARBA" id="ARBA00023152"/>
    </source>
</evidence>
<reference evidence="15 16" key="1">
    <citation type="journal article" date="2015" name="Genome Biol. Evol.">
        <title>Comparative Genomics of a Bacterivorous Green Alga Reveals Evolutionary Causalities and Consequences of Phago-Mixotrophic Mode of Nutrition.</title>
        <authorList>
            <person name="Burns J.A."/>
            <person name="Paasch A."/>
            <person name="Narechania A."/>
            <person name="Kim E."/>
        </authorList>
    </citation>
    <scope>NUCLEOTIDE SEQUENCE [LARGE SCALE GENOMIC DNA]</scope>
    <source>
        <strain evidence="15 16">PLY_AMNH</strain>
    </source>
</reference>
<evidence type="ECO:0000259" key="14">
    <source>
        <dbReference type="Pfam" id="PF06415"/>
    </source>
</evidence>
<evidence type="ECO:0000256" key="3">
    <source>
        <dbReference type="ARBA" id="ARBA00004798"/>
    </source>
</evidence>
<evidence type="ECO:0000256" key="4">
    <source>
        <dbReference type="ARBA" id="ARBA00008819"/>
    </source>
</evidence>
<dbReference type="AlphaFoldDB" id="A0AAE0G5B5"/>
<dbReference type="SUPFAM" id="SSF53649">
    <property type="entry name" value="Alkaline phosphatase-like"/>
    <property type="match status" value="1"/>
</dbReference>
<dbReference type="EC" id="5.4.2.12" evidence="5"/>
<feature type="binding site" evidence="12">
    <location>
        <position position="31"/>
    </location>
    <ligand>
        <name>Mn(2+)</name>
        <dbReference type="ChEBI" id="CHEBI:29035"/>
        <label>2</label>
    </ligand>
</feature>
<evidence type="ECO:0000256" key="9">
    <source>
        <dbReference type="ARBA" id="ARBA00023235"/>
    </source>
</evidence>
<feature type="binding site" evidence="12">
    <location>
        <position position="473"/>
    </location>
    <ligand>
        <name>Mn(2+)</name>
        <dbReference type="ChEBI" id="CHEBI:29035"/>
        <label>2</label>
    </ligand>
</feature>
<feature type="binding site" evidence="11">
    <location>
        <position position="143"/>
    </location>
    <ligand>
        <name>substrate</name>
    </ligand>
</feature>
<feature type="domain" description="Metalloenzyme" evidence="13">
    <location>
        <begin position="23"/>
        <end position="545"/>
    </location>
</feature>
<feature type="binding site" evidence="12">
    <location>
        <position position="502"/>
    </location>
    <ligand>
        <name>Mn(2+)</name>
        <dbReference type="ChEBI" id="CHEBI:29035"/>
        <label>1</label>
    </ligand>
</feature>
<comment type="cofactor">
    <cofactor evidence="2">
        <name>Mn(2+)</name>
        <dbReference type="ChEBI" id="CHEBI:29035"/>
    </cofactor>
</comment>
<evidence type="ECO:0000313" key="16">
    <source>
        <dbReference type="Proteomes" id="UP001190700"/>
    </source>
</evidence>
<dbReference type="InterPro" id="IPR005995">
    <property type="entry name" value="Pgm_bpd_ind"/>
</dbReference>
<name>A0AAE0G5B5_9CHLO</name>
<dbReference type="Pfam" id="PF06415">
    <property type="entry name" value="iPGM_N"/>
    <property type="match status" value="1"/>
</dbReference>
<feature type="binding site" evidence="12">
    <location>
        <position position="84"/>
    </location>
    <ligand>
        <name>Mn(2+)</name>
        <dbReference type="ChEBI" id="CHEBI:29035"/>
        <label>2</label>
    </ligand>
</feature>
<keyword evidence="16" id="KW-1185">Reference proteome</keyword>
<feature type="binding site" evidence="11">
    <location>
        <position position="216"/>
    </location>
    <ligand>
        <name>substrate</name>
    </ligand>
</feature>
<feature type="active site" description="Phosphoserine intermediate" evidence="10">
    <location>
        <position position="84"/>
    </location>
</feature>
<dbReference type="GO" id="GO:0006096">
    <property type="term" value="P:glycolytic process"/>
    <property type="evidence" value="ECO:0007669"/>
    <property type="project" value="UniProtKB-KW"/>
</dbReference>
<dbReference type="InterPro" id="IPR011258">
    <property type="entry name" value="BPG-indep_PGM_N"/>
</dbReference>
<feature type="binding site" evidence="11">
    <location>
        <begin position="288"/>
        <end position="291"/>
    </location>
    <ligand>
        <name>substrate</name>
    </ligand>
</feature>
<keyword evidence="6 12" id="KW-0479">Metal-binding</keyword>
<dbReference type="InterPro" id="IPR006124">
    <property type="entry name" value="Metalloenzyme"/>
</dbReference>
<feature type="binding site" evidence="11">
    <location>
        <position position="209"/>
    </location>
    <ligand>
        <name>substrate</name>
    </ligand>
</feature>
<dbReference type="PIRSF" id="PIRSF001492">
    <property type="entry name" value="IPGAM"/>
    <property type="match status" value="1"/>
</dbReference>
<sequence>MGKGGAEPGDFALTESGVVPTKKPVLVCVLDGWGVNPITDEWNAVHCAETPTYDALTKVEGRFTTVAAHGPAVGLPTWDDMGNSEVGHNALGSGQLIAQGARLVDGALADKSIFTEEGWNYIKPAFASNTVHLIALLSSGGVHSRFDQIEGIMRGAAKDGAKKIRMHVLLDGRDVPDGSSIQYMTDLEKVLSELRAAGCDAQVASGGGRMHMTMDRYEADWAMVKRGWDAHALGEAPHKFKDPVEAVKSLREIKPNDQYLEAFVIVDDSGSPVGAINDGDAVALLNFRADRMVEISKAFEYEDFKEFDRKRWPKTLFVGIMQYDGDLKLPAKYLVPPPSIVKTIGEYMAKNGLKTFACSETQKFGHVTFFWNGNRSGYFDEALETYLEIPSDNVPFNEAPLMKAAEITAAGVEALKSAKYDQVRVNFANPDMVGHTGNMEATTEACTFVDQCLKKLLDTVEELGGVFLVTADHGNADDMVQRNKKDKKPVTIDGVIQALTSHTLAPVPVMIGGPGLPASVKFNTAVEKPGLSNVTGTIMNLMGYNSPSCWEPSLI</sequence>
<dbReference type="Pfam" id="PF01676">
    <property type="entry name" value="Metalloenzyme"/>
    <property type="match status" value="1"/>
</dbReference>
<feature type="binding site" evidence="11">
    <location>
        <begin position="173"/>
        <end position="174"/>
    </location>
    <ligand>
        <name>substrate</name>
    </ligand>
</feature>
<proteinExistence type="inferred from homology"/>
<feature type="binding site" evidence="11">
    <location>
        <position position="363"/>
    </location>
    <ligand>
        <name>substrate</name>
    </ligand>
</feature>
<comment type="similarity">
    <text evidence="4">Belongs to the BPG-independent phosphoglycerate mutase family.</text>
</comment>
<feature type="binding site" evidence="12">
    <location>
        <position position="472"/>
    </location>
    <ligand>
        <name>Mn(2+)</name>
        <dbReference type="ChEBI" id="CHEBI:29035"/>
        <label>2</label>
    </ligand>
</feature>
<dbReference type="InterPro" id="IPR017850">
    <property type="entry name" value="Alkaline_phosphatase_core_sf"/>
</dbReference>
<keyword evidence="7" id="KW-0324">Glycolysis</keyword>
<dbReference type="GO" id="GO:0030145">
    <property type="term" value="F:manganese ion binding"/>
    <property type="evidence" value="ECO:0007669"/>
    <property type="project" value="InterPro"/>
</dbReference>
<gene>
    <name evidence="15" type="ORF">CYMTET_19775</name>
</gene>
<evidence type="ECO:0000256" key="5">
    <source>
        <dbReference type="ARBA" id="ARBA00012026"/>
    </source>
</evidence>
<dbReference type="Gene3D" id="3.40.1450.10">
    <property type="entry name" value="BPG-independent phosphoglycerate mutase, domain B"/>
    <property type="match status" value="1"/>
</dbReference>
<evidence type="ECO:0000256" key="1">
    <source>
        <dbReference type="ARBA" id="ARBA00000370"/>
    </source>
</evidence>
<evidence type="ECO:0000256" key="11">
    <source>
        <dbReference type="PIRSR" id="PIRSR001492-2"/>
    </source>
</evidence>
<evidence type="ECO:0000256" key="6">
    <source>
        <dbReference type="ARBA" id="ARBA00022723"/>
    </source>
</evidence>
<dbReference type="InterPro" id="IPR036646">
    <property type="entry name" value="PGAM_B_sf"/>
</dbReference>
<organism evidence="15 16">
    <name type="scientific">Cymbomonas tetramitiformis</name>
    <dbReference type="NCBI Taxonomy" id="36881"/>
    <lineage>
        <taxon>Eukaryota</taxon>
        <taxon>Viridiplantae</taxon>
        <taxon>Chlorophyta</taxon>
        <taxon>Pyramimonadophyceae</taxon>
        <taxon>Pyramimonadales</taxon>
        <taxon>Pyramimonadaceae</taxon>
        <taxon>Cymbomonas</taxon>
    </lineage>
</organism>
<dbReference type="EMBL" id="LGRX02009286">
    <property type="protein sequence ID" value="KAK3271900.1"/>
    <property type="molecule type" value="Genomic_DNA"/>
</dbReference>
<feature type="binding site" evidence="12">
    <location>
        <position position="431"/>
    </location>
    <ligand>
        <name>Mn(2+)</name>
        <dbReference type="ChEBI" id="CHEBI:29035"/>
        <label>1</label>
    </ligand>
</feature>
<evidence type="ECO:0000256" key="12">
    <source>
        <dbReference type="PIRSR" id="PIRSR001492-3"/>
    </source>
</evidence>
<accession>A0AAE0G5B5</accession>
<feature type="domain" description="BPG-independent PGAM N-terminal" evidence="14">
    <location>
        <begin position="105"/>
        <end position="324"/>
    </location>
</feature>
<dbReference type="Gene3D" id="3.40.720.10">
    <property type="entry name" value="Alkaline Phosphatase, subunit A"/>
    <property type="match status" value="1"/>
</dbReference>
<dbReference type="FunFam" id="3.40.1450.10:FF:000002">
    <property type="entry name" value="2,3-bisphosphoglycerate-independent phosphoglycerate mutase"/>
    <property type="match status" value="1"/>
</dbReference>
<dbReference type="GO" id="GO:0010037">
    <property type="term" value="P:response to carbon dioxide"/>
    <property type="evidence" value="ECO:0007669"/>
    <property type="project" value="UniProtKB-ARBA"/>
</dbReference>
<keyword evidence="9" id="KW-0413">Isomerase</keyword>
<protein>
    <recommendedName>
        <fullName evidence="5">phosphoglycerate mutase (2,3-diphosphoglycerate-independent)</fullName>
        <ecNumber evidence="5">5.4.2.12</ecNumber>
    </recommendedName>
</protein>
<dbReference type="PANTHER" id="PTHR31637:SF0">
    <property type="entry name" value="2,3-BISPHOSPHOGLYCERATE-INDEPENDENT PHOSPHOGLYCERATE MUTASE"/>
    <property type="match status" value="1"/>
</dbReference>
<comment type="caution">
    <text evidence="15">The sequence shown here is derived from an EMBL/GenBank/DDBJ whole genome shotgun (WGS) entry which is preliminary data.</text>
</comment>
<dbReference type="PANTHER" id="PTHR31637">
    <property type="entry name" value="2,3-BISPHOSPHOGLYCERATE-INDEPENDENT PHOSPHOGLYCERATE MUTASE"/>
    <property type="match status" value="1"/>
</dbReference>
<dbReference type="GO" id="GO:0004619">
    <property type="term" value="F:phosphoglycerate mutase activity"/>
    <property type="evidence" value="ECO:0007669"/>
    <property type="project" value="UniProtKB-EC"/>
</dbReference>
<dbReference type="SUPFAM" id="SSF64158">
    <property type="entry name" value="2,3-Bisphosphoglycerate-independent phosphoglycerate mutase, substrate-binding domain"/>
    <property type="match status" value="1"/>
</dbReference>
<keyword evidence="8 12" id="KW-0464">Manganese</keyword>
<comment type="pathway">
    <text evidence="3">Carbohydrate degradation; glycolysis; pyruvate from D-glyceraldehyde 3-phosphate: step 3/5.</text>
</comment>
<feature type="binding site" evidence="12">
    <location>
        <position position="435"/>
    </location>
    <ligand>
        <name>Mn(2+)</name>
        <dbReference type="ChEBI" id="CHEBI:29035"/>
        <label>1</label>
    </ligand>
</feature>
<evidence type="ECO:0000313" key="15">
    <source>
        <dbReference type="EMBL" id="KAK3271900.1"/>
    </source>
</evidence>
<dbReference type="GO" id="GO:0006007">
    <property type="term" value="P:glucose catabolic process"/>
    <property type="evidence" value="ECO:0007669"/>
    <property type="project" value="InterPro"/>
</dbReference>
<evidence type="ECO:0000259" key="13">
    <source>
        <dbReference type="Pfam" id="PF01676"/>
    </source>
</evidence>
<comment type="catalytic activity">
    <reaction evidence="1">
        <text>(2R)-2-phosphoglycerate = (2R)-3-phosphoglycerate</text>
        <dbReference type="Rhea" id="RHEA:15901"/>
        <dbReference type="ChEBI" id="CHEBI:58272"/>
        <dbReference type="ChEBI" id="CHEBI:58289"/>
        <dbReference type="EC" id="5.4.2.12"/>
    </reaction>
</comment>